<evidence type="ECO:0000256" key="1">
    <source>
        <dbReference type="SAM" id="MobiDB-lite"/>
    </source>
</evidence>
<feature type="compositionally biased region" description="Low complexity" evidence="1">
    <location>
        <begin position="180"/>
        <end position="206"/>
    </location>
</feature>
<name>A0ABR1U3H9_9PEZI</name>
<proteinExistence type="predicted"/>
<keyword evidence="2" id="KW-0472">Membrane</keyword>
<evidence type="ECO:0000256" key="2">
    <source>
        <dbReference type="SAM" id="Phobius"/>
    </source>
</evidence>
<dbReference type="Proteomes" id="UP001446871">
    <property type="component" value="Unassembled WGS sequence"/>
</dbReference>
<sequence length="342" mass="36385">MTVGLPVPPGFVSTATITTTTAATAAAATSDKDVSGGGSKSNSGDQGLSPAAVVGISIAIHIVVTIILVLFVRAYRNKYKRLKKAQQQQQAAVLGERRRGGACGRQPPVKKRASPQKWFKRVSNHHSGNIMTQDTTWIKLQDNVAATSSDAWSSPREARHSASDRTTSLPPPAVLPHPSTPITTTTATTQNRNINNNNNTATAPNRGIPAAPGGLNISNPTGAGPQLPSYRTSRSSDTYNFFGRAARVVNGADASEEPPAHSTVWNDARWNEVLYRTLQEPPRSETASLCQASARSLGGGEGGRPPPTTATTRTTTTIFTYRLLRPRPRPRSCCGRCIRDGG</sequence>
<feature type="region of interest" description="Disordered" evidence="1">
    <location>
        <begin position="148"/>
        <end position="234"/>
    </location>
</feature>
<reference evidence="3 4" key="1">
    <citation type="submission" date="2023-01" db="EMBL/GenBank/DDBJ databases">
        <title>Analysis of 21 Apiospora genomes using comparative genomics revels a genus with tremendous synthesis potential of carbohydrate active enzymes and secondary metabolites.</title>
        <authorList>
            <person name="Sorensen T."/>
        </authorList>
    </citation>
    <scope>NUCLEOTIDE SEQUENCE [LARGE SCALE GENOMIC DNA]</scope>
    <source>
        <strain evidence="3 4">CBS 83171</strain>
    </source>
</reference>
<gene>
    <name evidence="3" type="ORF">PG996_011941</name>
</gene>
<comment type="caution">
    <text evidence="3">The sequence shown here is derived from an EMBL/GenBank/DDBJ whole genome shotgun (WGS) entry which is preliminary data.</text>
</comment>
<keyword evidence="2" id="KW-1133">Transmembrane helix</keyword>
<feature type="region of interest" description="Disordered" evidence="1">
    <location>
        <begin position="91"/>
        <end position="116"/>
    </location>
</feature>
<organism evidence="3 4">
    <name type="scientific">Apiospora saccharicola</name>
    <dbReference type="NCBI Taxonomy" id="335842"/>
    <lineage>
        <taxon>Eukaryota</taxon>
        <taxon>Fungi</taxon>
        <taxon>Dikarya</taxon>
        <taxon>Ascomycota</taxon>
        <taxon>Pezizomycotina</taxon>
        <taxon>Sordariomycetes</taxon>
        <taxon>Xylariomycetidae</taxon>
        <taxon>Amphisphaeriales</taxon>
        <taxon>Apiosporaceae</taxon>
        <taxon>Apiospora</taxon>
    </lineage>
</organism>
<protein>
    <submittedName>
        <fullName evidence="3">Uncharacterized protein</fullName>
    </submittedName>
</protein>
<accession>A0ABR1U3H9</accession>
<feature type="compositionally biased region" description="Pro residues" evidence="1">
    <location>
        <begin position="169"/>
        <end position="179"/>
    </location>
</feature>
<keyword evidence="4" id="KW-1185">Reference proteome</keyword>
<feature type="transmembrane region" description="Helical" evidence="2">
    <location>
        <begin position="51"/>
        <end position="75"/>
    </location>
</feature>
<feature type="region of interest" description="Disordered" evidence="1">
    <location>
        <begin position="26"/>
        <end position="46"/>
    </location>
</feature>
<evidence type="ECO:0000313" key="4">
    <source>
        <dbReference type="Proteomes" id="UP001446871"/>
    </source>
</evidence>
<evidence type="ECO:0000313" key="3">
    <source>
        <dbReference type="EMBL" id="KAK8052640.1"/>
    </source>
</evidence>
<dbReference type="EMBL" id="JAQQWM010000008">
    <property type="protein sequence ID" value="KAK8052640.1"/>
    <property type="molecule type" value="Genomic_DNA"/>
</dbReference>
<keyword evidence="2" id="KW-0812">Transmembrane</keyword>